<evidence type="ECO:0000313" key="6">
    <source>
        <dbReference type="Proteomes" id="UP001165042"/>
    </source>
</evidence>
<dbReference type="PRINTS" id="PR00081">
    <property type="entry name" value="GDHRDH"/>
</dbReference>
<name>A0A9W6V9K7_9PSEU</name>
<sequence length="252" mass="26433">MEIAGRTVLVTGGARGVGRELTRQLVDLGATVVAVGRDQARLDALVAEHGNRVRPHVVDLADPVATAEFADRLVEWHPELSVVINNAGIQSLTDFLDGDPVATRATVRAEIAVNLDAVVTLCGALLPHLREQESAAIVNVTTGLALAPKATAPVYCATKSAVRTFTRALGYQCRTGAPHVRVVDAVFPLVDTDMTRGRGKAGIKKISAAEAAAAVLAGVRRDRAVVHVGATSLLAGIMRVAPGLGYRIMRDS</sequence>
<dbReference type="EMBL" id="BSSD01000006">
    <property type="protein sequence ID" value="GLW93407.1"/>
    <property type="molecule type" value="Genomic_DNA"/>
</dbReference>
<dbReference type="PANTHER" id="PTHR44196:SF1">
    <property type="entry name" value="DEHYDROGENASE_REDUCTASE SDR FAMILY MEMBER 7B"/>
    <property type="match status" value="1"/>
</dbReference>
<dbReference type="PRINTS" id="PR00080">
    <property type="entry name" value="SDRFAMILY"/>
</dbReference>
<dbReference type="PANTHER" id="PTHR44196">
    <property type="entry name" value="DEHYDROGENASE/REDUCTASE SDR FAMILY MEMBER 7B"/>
    <property type="match status" value="1"/>
</dbReference>
<comment type="caution">
    <text evidence="5">The sequence shown here is derived from an EMBL/GenBank/DDBJ whole genome shotgun (WGS) entry which is preliminary data.</text>
</comment>
<dbReference type="InterPro" id="IPR057326">
    <property type="entry name" value="KR_dom"/>
</dbReference>
<gene>
    <name evidence="5" type="ORF">Aglo03_42230</name>
</gene>
<accession>A0A9W6V9K7</accession>
<keyword evidence="2" id="KW-0560">Oxidoreductase</keyword>
<evidence type="ECO:0000259" key="4">
    <source>
        <dbReference type="SMART" id="SM00822"/>
    </source>
</evidence>
<comment type="similarity">
    <text evidence="1 3">Belongs to the short-chain dehydrogenases/reductases (SDR) family.</text>
</comment>
<dbReference type="InterPro" id="IPR002347">
    <property type="entry name" value="SDR_fam"/>
</dbReference>
<dbReference type="Gene3D" id="3.40.50.720">
    <property type="entry name" value="NAD(P)-binding Rossmann-like Domain"/>
    <property type="match status" value="1"/>
</dbReference>
<dbReference type="InterPro" id="IPR036291">
    <property type="entry name" value="NAD(P)-bd_dom_sf"/>
</dbReference>
<protein>
    <submittedName>
        <fullName evidence="5">Short-chain dehydrogenase</fullName>
    </submittedName>
</protein>
<evidence type="ECO:0000256" key="3">
    <source>
        <dbReference type="RuleBase" id="RU000363"/>
    </source>
</evidence>
<proteinExistence type="inferred from homology"/>
<dbReference type="SMART" id="SM00822">
    <property type="entry name" value="PKS_KR"/>
    <property type="match status" value="1"/>
</dbReference>
<dbReference type="Proteomes" id="UP001165042">
    <property type="component" value="Unassembled WGS sequence"/>
</dbReference>
<evidence type="ECO:0000313" key="5">
    <source>
        <dbReference type="EMBL" id="GLW93407.1"/>
    </source>
</evidence>
<evidence type="ECO:0000256" key="2">
    <source>
        <dbReference type="ARBA" id="ARBA00023002"/>
    </source>
</evidence>
<reference evidence="5" key="1">
    <citation type="submission" date="2023-02" db="EMBL/GenBank/DDBJ databases">
        <title>Actinokineospora globicatena NBRC 15670.</title>
        <authorList>
            <person name="Ichikawa N."/>
            <person name="Sato H."/>
            <person name="Tonouchi N."/>
        </authorList>
    </citation>
    <scope>NUCLEOTIDE SEQUENCE</scope>
    <source>
        <strain evidence="5">NBRC 15670</strain>
    </source>
</reference>
<dbReference type="AlphaFoldDB" id="A0A9W6V9K7"/>
<dbReference type="GO" id="GO:0016020">
    <property type="term" value="C:membrane"/>
    <property type="evidence" value="ECO:0007669"/>
    <property type="project" value="TreeGrafter"/>
</dbReference>
<keyword evidence="6" id="KW-1185">Reference proteome</keyword>
<feature type="domain" description="Ketoreductase" evidence="4">
    <location>
        <begin position="6"/>
        <end position="198"/>
    </location>
</feature>
<evidence type="ECO:0000256" key="1">
    <source>
        <dbReference type="ARBA" id="ARBA00006484"/>
    </source>
</evidence>
<organism evidence="5 6">
    <name type="scientific">Actinokineospora globicatena</name>
    <dbReference type="NCBI Taxonomy" id="103729"/>
    <lineage>
        <taxon>Bacteria</taxon>
        <taxon>Bacillati</taxon>
        <taxon>Actinomycetota</taxon>
        <taxon>Actinomycetes</taxon>
        <taxon>Pseudonocardiales</taxon>
        <taxon>Pseudonocardiaceae</taxon>
        <taxon>Actinokineospora</taxon>
    </lineage>
</organism>
<dbReference type="GO" id="GO:0016491">
    <property type="term" value="F:oxidoreductase activity"/>
    <property type="evidence" value="ECO:0007669"/>
    <property type="project" value="UniProtKB-KW"/>
</dbReference>
<dbReference type="RefSeq" id="WP_285611762.1">
    <property type="nucleotide sequence ID" value="NZ_BSSD01000006.1"/>
</dbReference>
<dbReference type="Pfam" id="PF00106">
    <property type="entry name" value="adh_short"/>
    <property type="match status" value="1"/>
</dbReference>
<dbReference type="SUPFAM" id="SSF51735">
    <property type="entry name" value="NAD(P)-binding Rossmann-fold domains"/>
    <property type="match status" value="1"/>
</dbReference>